<feature type="domain" description="FBD" evidence="2">
    <location>
        <begin position="156"/>
        <end position="229"/>
    </location>
</feature>
<dbReference type="InterPro" id="IPR050232">
    <property type="entry name" value="FBL13/AtMIF1-like"/>
</dbReference>
<feature type="region of interest" description="Disordered" evidence="1">
    <location>
        <begin position="228"/>
        <end position="253"/>
    </location>
</feature>
<dbReference type="Gramene" id="RZC62979">
    <property type="protein sequence ID" value="RZC62979"/>
    <property type="gene ID" value="C5167_024739"/>
</dbReference>
<evidence type="ECO:0000259" key="2">
    <source>
        <dbReference type="SMART" id="SM00579"/>
    </source>
</evidence>
<name>A0A4Y7JTA0_PAPSO</name>
<evidence type="ECO:0000313" key="4">
    <source>
        <dbReference type="Proteomes" id="UP000316621"/>
    </source>
</evidence>
<evidence type="ECO:0000256" key="1">
    <source>
        <dbReference type="SAM" id="MobiDB-lite"/>
    </source>
</evidence>
<sequence>MSYFCISAPTLKLFYIANWDDKWLPRGEDDGLGDCILKVDAPNLETFHYNGSIAKEYVLTTFPLLIKADVEFRFKQYVATKEQWKGHGAAIRQFLRAIANVELLSVSDDTLQDPPDISDDEEEHDVAGSDAEAAEDVDNHGTEDDDWTLDMVTDPECLFLYLQSVDFTEFMGNPMEMRWVKLILKNAKALQTMSISNCDHSLNTKRKEELMVEIPSLPRASTSCVFEFPDWQGPPEMSDDEEKDDVAGSDADC</sequence>
<dbReference type="Proteomes" id="UP000316621">
    <property type="component" value="Chromosome 5"/>
</dbReference>
<gene>
    <name evidence="3" type="ORF">C5167_024739</name>
</gene>
<feature type="region of interest" description="Disordered" evidence="1">
    <location>
        <begin position="109"/>
        <end position="146"/>
    </location>
</feature>
<dbReference type="Pfam" id="PF08387">
    <property type="entry name" value="FBD"/>
    <property type="match status" value="1"/>
</dbReference>
<dbReference type="InterPro" id="IPR006566">
    <property type="entry name" value="FBD"/>
</dbReference>
<organism evidence="3 4">
    <name type="scientific">Papaver somniferum</name>
    <name type="common">Opium poppy</name>
    <dbReference type="NCBI Taxonomy" id="3469"/>
    <lineage>
        <taxon>Eukaryota</taxon>
        <taxon>Viridiplantae</taxon>
        <taxon>Streptophyta</taxon>
        <taxon>Embryophyta</taxon>
        <taxon>Tracheophyta</taxon>
        <taxon>Spermatophyta</taxon>
        <taxon>Magnoliopsida</taxon>
        <taxon>Ranunculales</taxon>
        <taxon>Papaveraceae</taxon>
        <taxon>Papaveroideae</taxon>
        <taxon>Papaver</taxon>
    </lineage>
</organism>
<protein>
    <recommendedName>
        <fullName evidence="2">FBD domain-containing protein</fullName>
    </recommendedName>
</protein>
<proteinExistence type="predicted"/>
<keyword evidence="4" id="KW-1185">Reference proteome</keyword>
<dbReference type="AlphaFoldDB" id="A0A4Y7JTA0"/>
<reference evidence="3 4" key="1">
    <citation type="journal article" date="2018" name="Science">
        <title>The opium poppy genome and morphinan production.</title>
        <authorList>
            <person name="Guo L."/>
            <person name="Winzer T."/>
            <person name="Yang X."/>
            <person name="Li Y."/>
            <person name="Ning Z."/>
            <person name="He Z."/>
            <person name="Teodor R."/>
            <person name="Lu Y."/>
            <person name="Bowser T.A."/>
            <person name="Graham I.A."/>
            <person name="Ye K."/>
        </authorList>
    </citation>
    <scope>NUCLEOTIDE SEQUENCE [LARGE SCALE GENOMIC DNA]</scope>
    <source>
        <strain evidence="4">cv. HN1</strain>
        <tissue evidence="3">Leaves</tissue>
    </source>
</reference>
<accession>A0A4Y7JTA0</accession>
<dbReference type="PANTHER" id="PTHR31900">
    <property type="entry name" value="F-BOX/RNI SUPERFAMILY PROTEIN-RELATED"/>
    <property type="match status" value="1"/>
</dbReference>
<evidence type="ECO:0000313" key="3">
    <source>
        <dbReference type="EMBL" id="RZC62979.1"/>
    </source>
</evidence>
<dbReference type="EMBL" id="CM010719">
    <property type="protein sequence ID" value="RZC62979.1"/>
    <property type="molecule type" value="Genomic_DNA"/>
</dbReference>
<dbReference type="PANTHER" id="PTHR31900:SF34">
    <property type="entry name" value="EMB|CAB62440.1-RELATED"/>
    <property type="match status" value="1"/>
</dbReference>
<dbReference type="SMART" id="SM00579">
    <property type="entry name" value="FBD"/>
    <property type="match status" value="1"/>
</dbReference>